<keyword evidence="2" id="KW-1185">Reference proteome</keyword>
<comment type="caution">
    <text evidence="1">The sequence shown here is derived from an EMBL/GenBank/DDBJ whole genome shotgun (WGS) entry which is preliminary data.</text>
</comment>
<organism evidence="1 2">
    <name type="scientific">Oedothorax gibbosus</name>
    <dbReference type="NCBI Taxonomy" id="931172"/>
    <lineage>
        <taxon>Eukaryota</taxon>
        <taxon>Metazoa</taxon>
        <taxon>Ecdysozoa</taxon>
        <taxon>Arthropoda</taxon>
        <taxon>Chelicerata</taxon>
        <taxon>Arachnida</taxon>
        <taxon>Araneae</taxon>
        <taxon>Araneomorphae</taxon>
        <taxon>Entelegynae</taxon>
        <taxon>Araneoidea</taxon>
        <taxon>Linyphiidae</taxon>
        <taxon>Erigoninae</taxon>
        <taxon>Oedothorax</taxon>
    </lineage>
</organism>
<reference evidence="1 2" key="1">
    <citation type="journal article" date="2022" name="Nat. Ecol. Evol.">
        <title>A masculinizing supergene underlies an exaggerated male reproductive morph in a spider.</title>
        <authorList>
            <person name="Hendrickx F."/>
            <person name="De Corte Z."/>
            <person name="Sonet G."/>
            <person name="Van Belleghem S.M."/>
            <person name="Kostlbacher S."/>
            <person name="Vangestel C."/>
        </authorList>
    </citation>
    <scope>NUCLEOTIDE SEQUENCE [LARGE SCALE GENOMIC DNA]</scope>
    <source>
        <strain evidence="1">W744_W776</strain>
    </source>
</reference>
<protein>
    <submittedName>
        <fullName evidence="1">Uncharacterized protein</fullName>
    </submittedName>
</protein>
<gene>
    <name evidence="1" type="ORF">JTE90_024767</name>
</gene>
<evidence type="ECO:0000313" key="2">
    <source>
        <dbReference type="Proteomes" id="UP000827092"/>
    </source>
</evidence>
<proteinExistence type="predicted"/>
<sequence>MPVTALNVSIALVGGYIVRTIAGRVGCRRSSCNRSTQEKPVMEEAPILPADPVPVHSVGGEFKNRIYRSMQPNNRIWAMPRLLSFLFLVSSPLYKDQYVTVMKDYETHVAFHTPPLLALIWTCNPSTVIEELGAASKDFTTKKWIFNSAAREGNSQAEQK</sequence>
<accession>A0AAV6U9M4</accession>
<dbReference type="EMBL" id="JAFNEN010000539">
    <property type="protein sequence ID" value="KAG8181020.1"/>
    <property type="molecule type" value="Genomic_DNA"/>
</dbReference>
<evidence type="ECO:0000313" key="1">
    <source>
        <dbReference type="EMBL" id="KAG8181020.1"/>
    </source>
</evidence>
<name>A0AAV6U9M4_9ARAC</name>
<dbReference type="AlphaFoldDB" id="A0AAV6U9M4"/>
<dbReference type="Proteomes" id="UP000827092">
    <property type="component" value="Unassembled WGS sequence"/>
</dbReference>